<feature type="compositionally biased region" description="Basic and acidic residues" evidence="1">
    <location>
        <begin position="9"/>
        <end position="40"/>
    </location>
</feature>
<gene>
    <name evidence="2" type="ORF">OTI717_LOCUS38656</name>
</gene>
<feature type="region of interest" description="Disordered" evidence="1">
    <location>
        <begin position="1"/>
        <end position="67"/>
    </location>
</feature>
<protein>
    <submittedName>
        <fullName evidence="2">Uncharacterized protein</fullName>
    </submittedName>
</protein>
<reference evidence="2" key="1">
    <citation type="submission" date="2021-02" db="EMBL/GenBank/DDBJ databases">
        <authorList>
            <person name="Nowell W R."/>
        </authorList>
    </citation>
    <scope>NUCLEOTIDE SEQUENCE</scope>
</reference>
<evidence type="ECO:0000313" key="3">
    <source>
        <dbReference type="Proteomes" id="UP000663823"/>
    </source>
</evidence>
<organism evidence="2 3">
    <name type="scientific">Rotaria sordida</name>
    <dbReference type="NCBI Taxonomy" id="392033"/>
    <lineage>
        <taxon>Eukaryota</taxon>
        <taxon>Metazoa</taxon>
        <taxon>Spiralia</taxon>
        <taxon>Gnathifera</taxon>
        <taxon>Rotifera</taxon>
        <taxon>Eurotatoria</taxon>
        <taxon>Bdelloidea</taxon>
        <taxon>Philodinida</taxon>
        <taxon>Philodinidae</taxon>
        <taxon>Rotaria</taxon>
    </lineage>
</organism>
<evidence type="ECO:0000256" key="1">
    <source>
        <dbReference type="SAM" id="MobiDB-lite"/>
    </source>
</evidence>
<dbReference type="AlphaFoldDB" id="A0A820B880"/>
<evidence type="ECO:0000313" key="2">
    <source>
        <dbReference type="EMBL" id="CAF4203182.1"/>
    </source>
</evidence>
<proteinExistence type="predicted"/>
<feature type="non-terminal residue" evidence="2">
    <location>
        <position position="1"/>
    </location>
</feature>
<dbReference type="Proteomes" id="UP000663823">
    <property type="component" value="Unassembled WGS sequence"/>
</dbReference>
<name>A0A820B880_9BILA</name>
<feature type="compositionally biased region" description="Basic and acidic residues" evidence="1">
    <location>
        <begin position="57"/>
        <end position="67"/>
    </location>
</feature>
<feature type="compositionally biased region" description="Polar residues" evidence="1">
    <location>
        <begin position="41"/>
        <end position="55"/>
    </location>
</feature>
<accession>A0A820B880</accession>
<comment type="caution">
    <text evidence="2">The sequence shown here is derived from an EMBL/GenBank/DDBJ whole genome shotgun (WGS) entry which is preliminary data.</text>
</comment>
<sequence>QDMTSVTQEEEKSTTKDHSEQKSVEETMDQHHNKQIKTNDDPSQLPVSKKTNNSHAEVAKNETAKDN</sequence>
<dbReference type="EMBL" id="CAJOAX010021772">
    <property type="protein sequence ID" value="CAF4203182.1"/>
    <property type="molecule type" value="Genomic_DNA"/>
</dbReference>